<name>X0PF73_9LACO</name>
<keyword evidence="4" id="KW-1185">Reference proteome</keyword>
<evidence type="ECO:0000313" key="4">
    <source>
        <dbReference type="Proteomes" id="UP000051236"/>
    </source>
</evidence>
<dbReference type="PANTHER" id="PTHR34473">
    <property type="entry name" value="UPF0699 TRANSMEMBRANE PROTEIN YDBS"/>
    <property type="match status" value="1"/>
</dbReference>
<dbReference type="EMBL" id="AZGA01000016">
    <property type="protein sequence ID" value="KRM35058.1"/>
    <property type="molecule type" value="Genomic_DNA"/>
</dbReference>
<feature type="transmembrane region" description="Helical" evidence="1">
    <location>
        <begin position="40"/>
        <end position="60"/>
    </location>
</feature>
<organism evidence="3 4">
    <name type="scientific">Agrilactobacillus composti DSM 18527 = JCM 14202</name>
    <dbReference type="NCBI Taxonomy" id="1423734"/>
    <lineage>
        <taxon>Bacteria</taxon>
        <taxon>Bacillati</taxon>
        <taxon>Bacillota</taxon>
        <taxon>Bacilli</taxon>
        <taxon>Lactobacillales</taxon>
        <taxon>Lactobacillaceae</taxon>
        <taxon>Agrilactobacillus</taxon>
    </lineage>
</organism>
<proteinExistence type="predicted"/>
<feature type="domain" description="YdbS-like PH" evidence="2">
    <location>
        <begin position="60"/>
        <end position="133"/>
    </location>
</feature>
<dbReference type="Proteomes" id="UP000051236">
    <property type="component" value="Unassembled WGS sequence"/>
</dbReference>
<dbReference type="PATRIC" id="fig|1423734.3.peg.1197"/>
<reference evidence="3 4" key="1">
    <citation type="journal article" date="2015" name="Genome Announc.">
        <title>Expanding the biotechnology potential of lactobacilli through comparative genomics of 213 strains and associated genera.</title>
        <authorList>
            <person name="Sun Z."/>
            <person name="Harris H.M."/>
            <person name="McCann A."/>
            <person name="Guo C."/>
            <person name="Argimon S."/>
            <person name="Zhang W."/>
            <person name="Yang X."/>
            <person name="Jeffery I.B."/>
            <person name="Cooney J.C."/>
            <person name="Kagawa T.F."/>
            <person name="Liu W."/>
            <person name="Song Y."/>
            <person name="Salvetti E."/>
            <person name="Wrobel A."/>
            <person name="Rasinkangas P."/>
            <person name="Parkhill J."/>
            <person name="Rea M.C."/>
            <person name="O'Sullivan O."/>
            <person name="Ritari J."/>
            <person name="Douillard F.P."/>
            <person name="Paul Ross R."/>
            <person name="Yang R."/>
            <person name="Briner A.E."/>
            <person name="Felis G.E."/>
            <person name="de Vos W.M."/>
            <person name="Barrangou R."/>
            <person name="Klaenhammer T.R."/>
            <person name="Caufield P.W."/>
            <person name="Cui Y."/>
            <person name="Zhang H."/>
            <person name="O'Toole P.W."/>
        </authorList>
    </citation>
    <scope>NUCLEOTIDE SEQUENCE [LARGE SCALE GENOMIC DNA]</scope>
    <source>
        <strain evidence="3 4">DSM 18527</strain>
    </source>
</reference>
<feature type="transmembrane region" description="Helical" evidence="1">
    <location>
        <begin position="346"/>
        <end position="365"/>
    </location>
</feature>
<dbReference type="InterPro" id="IPR005182">
    <property type="entry name" value="YdbS-like_PH"/>
</dbReference>
<protein>
    <submittedName>
        <fullName evidence="3">Membrane protein</fullName>
    </submittedName>
</protein>
<dbReference type="OrthoDB" id="2195155at2"/>
<keyword evidence="1" id="KW-1133">Transmembrane helix</keyword>
<dbReference type="PANTHER" id="PTHR34473:SF2">
    <property type="entry name" value="UPF0699 TRANSMEMBRANE PROTEIN YDBT"/>
    <property type="match status" value="1"/>
</dbReference>
<accession>X0PF73</accession>
<keyword evidence="1" id="KW-0472">Membrane</keyword>
<dbReference type="eggNOG" id="COG3428">
    <property type="taxonomic scope" value="Bacteria"/>
</dbReference>
<gene>
    <name evidence="3" type="ORF">FC83_GL001184</name>
</gene>
<feature type="domain" description="YdbS-like PH" evidence="2">
    <location>
        <begin position="241"/>
        <end position="310"/>
    </location>
</feature>
<sequence>MPKHLHPLAILAKLIDLVRQFILPWIFVLWTQLHSPRLPLLLILGALLLIGIALLDYALFTYEFADRAVIINHGIIKRQHEHIPYDRIQTIQQNQAWYMRPFDLMQLQIETSGHDKDRPEAVLPVVTASVYAALLKRRNTLQNDATPAITPSQPATTYHIKSSDLNTYALTSQGIIPLLAVIGWLQSRLQQLDNFLPARFTNGLNQLMQRSTVAGVLSLIIFVLLISLIISYFREIMRFYHFTLSRQEMQLTTSRGLLSRNVVSTSITKIQAVAVSQTLIRQLFHLTTLQVLLASNAASDEAQHNLVLIPVLKQNKVWSEISRFTNLNAIKQPNLSTISRAGYWRFVRNSLLLSLLVVGPCLMWLRPWGYLSLLLFPLAYGLGDYAARNTGFEILQSDNTIFLQYGKQAQRRLFIVRRQKIQAISQRQTIWMAKRQLSHLNVFIRSGNHVEVVQLRYLTRQQSQQVAQWFEVVK</sequence>
<dbReference type="Pfam" id="PF03703">
    <property type="entry name" value="bPH_2"/>
    <property type="match status" value="2"/>
</dbReference>
<dbReference type="STRING" id="1423734.FC83_GL001184"/>
<comment type="caution">
    <text evidence="3">The sequence shown here is derived from an EMBL/GenBank/DDBJ whole genome shotgun (WGS) entry which is preliminary data.</text>
</comment>
<dbReference type="PIRSF" id="PIRSF026631">
    <property type="entry name" value="UCP026631"/>
    <property type="match status" value="1"/>
</dbReference>
<keyword evidence="1" id="KW-0812">Transmembrane</keyword>
<dbReference type="AlphaFoldDB" id="X0PF73"/>
<feature type="transmembrane region" description="Helical" evidence="1">
    <location>
        <begin position="7"/>
        <end position="28"/>
    </location>
</feature>
<evidence type="ECO:0000259" key="2">
    <source>
        <dbReference type="Pfam" id="PF03703"/>
    </source>
</evidence>
<dbReference type="InterPro" id="IPR014529">
    <property type="entry name" value="UCP026631"/>
</dbReference>
<evidence type="ECO:0000313" key="3">
    <source>
        <dbReference type="EMBL" id="KRM35058.1"/>
    </source>
</evidence>
<dbReference type="RefSeq" id="WP_035453632.1">
    <property type="nucleotide sequence ID" value="NZ_AZGA01000016.1"/>
</dbReference>
<feature type="transmembrane region" description="Helical" evidence="1">
    <location>
        <begin position="207"/>
        <end position="233"/>
    </location>
</feature>
<feature type="transmembrane region" description="Helical" evidence="1">
    <location>
        <begin position="168"/>
        <end position="187"/>
    </location>
</feature>
<evidence type="ECO:0000256" key="1">
    <source>
        <dbReference type="SAM" id="Phobius"/>
    </source>
</evidence>